<organism evidence="2 3">
    <name type="scientific">Sinisalibacter lacisalsi</name>
    <dbReference type="NCBI Taxonomy" id="1526570"/>
    <lineage>
        <taxon>Bacteria</taxon>
        <taxon>Pseudomonadati</taxon>
        <taxon>Pseudomonadota</taxon>
        <taxon>Alphaproteobacteria</taxon>
        <taxon>Rhodobacterales</taxon>
        <taxon>Roseobacteraceae</taxon>
        <taxon>Sinisalibacter</taxon>
    </lineage>
</organism>
<keyword evidence="3" id="KW-1185">Reference proteome</keyword>
<evidence type="ECO:0000313" key="2">
    <source>
        <dbReference type="EMBL" id="GGD34336.1"/>
    </source>
</evidence>
<dbReference type="Proteomes" id="UP000617355">
    <property type="component" value="Unassembled WGS sequence"/>
</dbReference>
<comment type="caution">
    <text evidence="2">The sequence shown here is derived from an EMBL/GenBank/DDBJ whole genome shotgun (WGS) entry which is preliminary data.</text>
</comment>
<proteinExistence type="predicted"/>
<feature type="signal peptide" evidence="1">
    <location>
        <begin position="1"/>
        <end position="23"/>
    </location>
</feature>
<dbReference type="RefSeq" id="WP_188527294.1">
    <property type="nucleotide sequence ID" value="NZ_BMGI01000002.1"/>
</dbReference>
<dbReference type="EMBL" id="BMGI01000002">
    <property type="protein sequence ID" value="GGD34336.1"/>
    <property type="molecule type" value="Genomic_DNA"/>
</dbReference>
<evidence type="ECO:0008006" key="4">
    <source>
        <dbReference type="Google" id="ProtNLM"/>
    </source>
</evidence>
<name>A0ABQ1QNX2_9RHOB</name>
<feature type="chain" id="PRO_5045237071" description="Outer membrane protein beta-barrel domain-containing protein" evidence="1">
    <location>
        <begin position="24"/>
        <end position="150"/>
    </location>
</feature>
<dbReference type="InterPro" id="IPR011250">
    <property type="entry name" value="OMP/PagP_B-barrel"/>
</dbReference>
<sequence length="150" mass="15290">MKPLIKTILLSSALALAATTAPAGEWEGAYAGVFVGHISFPSVIAGTQAGYAFEVTDGIYLGPEVDAFYITSTGELAGSATARMGVELSDDLLVYGRGGVFAFSGGSTGWLAGGGAAVTVNDSLSLFAGADRYDCGCVFNVLRAGIQMNF</sequence>
<protein>
    <recommendedName>
        <fullName evidence="4">Outer membrane protein beta-barrel domain-containing protein</fullName>
    </recommendedName>
</protein>
<gene>
    <name evidence="2" type="ORF">GCM10011358_17990</name>
</gene>
<evidence type="ECO:0000313" key="3">
    <source>
        <dbReference type="Proteomes" id="UP000617355"/>
    </source>
</evidence>
<reference evidence="3" key="1">
    <citation type="journal article" date="2019" name="Int. J. Syst. Evol. Microbiol.">
        <title>The Global Catalogue of Microorganisms (GCM) 10K type strain sequencing project: providing services to taxonomists for standard genome sequencing and annotation.</title>
        <authorList>
            <consortium name="The Broad Institute Genomics Platform"/>
            <consortium name="The Broad Institute Genome Sequencing Center for Infectious Disease"/>
            <person name="Wu L."/>
            <person name="Ma J."/>
        </authorList>
    </citation>
    <scope>NUCLEOTIDE SEQUENCE [LARGE SCALE GENOMIC DNA]</scope>
    <source>
        <strain evidence="3">CGMCC 1.12922</strain>
    </source>
</reference>
<accession>A0ABQ1QNX2</accession>
<keyword evidence="1" id="KW-0732">Signal</keyword>
<evidence type="ECO:0000256" key="1">
    <source>
        <dbReference type="SAM" id="SignalP"/>
    </source>
</evidence>
<dbReference type="Gene3D" id="2.40.160.20">
    <property type="match status" value="1"/>
</dbReference>
<dbReference type="SUPFAM" id="SSF56925">
    <property type="entry name" value="OMPA-like"/>
    <property type="match status" value="1"/>
</dbReference>